<dbReference type="NCBIfam" id="TIGR01579">
    <property type="entry name" value="MiaB-like-C"/>
    <property type="match status" value="1"/>
</dbReference>
<dbReference type="InterPro" id="IPR038135">
    <property type="entry name" value="Methylthiotransferase_N_sf"/>
</dbReference>
<evidence type="ECO:0000313" key="13">
    <source>
        <dbReference type="Proteomes" id="UP000092677"/>
    </source>
</evidence>
<protein>
    <submittedName>
        <fullName evidence="12">MiaB family tRNA modification protein</fullName>
    </submittedName>
</protein>
<keyword evidence="7" id="KW-0408">Iron</keyword>
<dbReference type="SFLD" id="SFLDS00029">
    <property type="entry name" value="Radical_SAM"/>
    <property type="match status" value="1"/>
</dbReference>
<evidence type="ECO:0000256" key="1">
    <source>
        <dbReference type="ARBA" id="ARBA00001966"/>
    </source>
</evidence>
<evidence type="ECO:0000256" key="4">
    <source>
        <dbReference type="ARBA" id="ARBA00022691"/>
    </source>
</evidence>
<dbReference type="CDD" id="cd01335">
    <property type="entry name" value="Radical_SAM"/>
    <property type="match status" value="1"/>
</dbReference>
<name>A0A170TEU3_EHRRU</name>
<organism evidence="12 14">
    <name type="scientific">Ehrlichia ruminantium</name>
    <name type="common">heartwater rickettsia</name>
    <name type="synonym">Cowdria ruminantium</name>
    <dbReference type="NCBI Taxonomy" id="779"/>
    <lineage>
        <taxon>Bacteria</taxon>
        <taxon>Pseudomonadati</taxon>
        <taxon>Pseudomonadota</taxon>
        <taxon>Alphaproteobacteria</taxon>
        <taxon>Rickettsiales</taxon>
        <taxon>Anaplasmataceae</taxon>
        <taxon>Ehrlichia</taxon>
    </lineage>
</organism>
<dbReference type="Gene3D" id="3.40.50.12160">
    <property type="entry name" value="Methylthiotransferase, N-terminal domain"/>
    <property type="match status" value="1"/>
</dbReference>
<dbReference type="PANTHER" id="PTHR11918">
    <property type="entry name" value="RADICAL SAM PROTEINS"/>
    <property type="match status" value="1"/>
</dbReference>
<keyword evidence="6" id="KW-0479">Metal-binding</keyword>
<dbReference type="SMART" id="SM00729">
    <property type="entry name" value="Elp3"/>
    <property type="match status" value="1"/>
</dbReference>
<sequence length="413" mass="46816">MSEVITFGCRLNFYESEVIKNNLRKAELDDVIVVHTCAVTSEAERQVKAKIRKLYNNNANVKIIVAGCAAQLNPESYMSMPGVVKVLGNEDKLKYESYITADKVIVGNIGNSRKVIKDSIKQFPGKSRALIEIQNGCNHECTFCVITKARGNNRSLHIEDIITQVKDCVNNGYNEVVFTGVDISDFGIDIYGQRMLGVMIKRVLGAIPQLRRLRLSSIDVAEIEDDLIDIIGNEPRFMPHLHLSLQSGNNLILKRMKRRHNREQVVEFCNRVSGMRKDIVFGADIIVGFPTETEDMFNDTVKLIEEANISYLHIFPYSAREGTPAARMPQVSPEIRKRRTKYLWEIAETRLRSFYNTLLHTRQSIVVEKSGIGRAENFALVKFFSQDVQLQSVVEVMVKAVEGNYLIAEVLKL</sequence>
<dbReference type="InterPro" id="IPR005839">
    <property type="entry name" value="Methylthiotransferase"/>
</dbReference>
<evidence type="ECO:0000313" key="12">
    <source>
        <dbReference type="EMBL" id="GAT78814.1"/>
    </source>
</evidence>
<dbReference type="Gene3D" id="3.80.30.20">
    <property type="entry name" value="tm_1862 like domain"/>
    <property type="match status" value="1"/>
</dbReference>
<dbReference type="SFLD" id="SFLDG01082">
    <property type="entry name" value="B12-binding_domain_containing"/>
    <property type="match status" value="1"/>
</dbReference>
<dbReference type="EMBL" id="BDDM01000325">
    <property type="protein sequence ID" value="GAT78814.1"/>
    <property type="molecule type" value="Genomic_DNA"/>
</dbReference>
<reference evidence="13 14" key="2">
    <citation type="submission" date="2016-05" db="EMBL/GenBank/DDBJ databases">
        <title>Draft genome sequences of four strains of Ehrlichia ruminantium, a tick-borne pathogen of ruminants, isolated from Zimbabwe, The Gambia and Ghana.</title>
        <authorList>
            <person name="Nakao R."/>
            <person name="Jongejan F."/>
            <person name="Sugimoto C."/>
        </authorList>
    </citation>
    <scope>NUCLEOTIDE SEQUENCE [LARGE SCALE GENOMIC DNA]</scope>
    <source>
        <strain evidence="13">Kerr Seringe</strain>
        <strain evidence="14">Pokoase 417</strain>
    </source>
</reference>
<evidence type="ECO:0000259" key="10">
    <source>
        <dbReference type="PROSITE" id="PS51918"/>
    </source>
</evidence>
<dbReference type="InterPro" id="IPR006467">
    <property type="entry name" value="MiaB-like_bact"/>
</dbReference>
<dbReference type="SUPFAM" id="SSF102114">
    <property type="entry name" value="Radical SAM enzymes"/>
    <property type="match status" value="1"/>
</dbReference>
<keyword evidence="8" id="KW-0411">Iron-sulfur</keyword>
<dbReference type="Proteomes" id="UP000092731">
    <property type="component" value="Unassembled WGS sequence"/>
</dbReference>
<feature type="domain" description="Radical SAM core" evidence="10">
    <location>
        <begin position="123"/>
        <end position="353"/>
    </location>
</feature>
<comment type="cofactor">
    <cofactor evidence="1">
        <name>[4Fe-4S] cluster</name>
        <dbReference type="ChEBI" id="CHEBI:49883"/>
    </cofactor>
</comment>
<dbReference type="NCBIfam" id="TIGR00089">
    <property type="entry name" value="MiaB/RimO family radical SAM methylthiotransferase"/>
    <property type="match status" value="1"/>
</dbReference>
<evidence type="ECO:0000256" key="7">
    <source>
        <dbReference type="ARBA" id="ARBA00023004"/>
    </source>
</evidence>
<dbReference type="Pfam" id="PF04055">
    <property type="entry name" value="Radical_SAM"/>
    <property type="match status" value="1"/>
</dbReference>
<dbReference type="Pfam" id="PF00919">
    <property type="entry name" value="UPF0004"/>
    <property type="match status" value="1"/>
</dbReference>
<dbReference type="Proteomes" id="UP000092677">
    <property type="component" value="Unassembled WGS sequence"/>
</dbReference>
<accession>A0A170TEU3</accession>
<dbReference type="InterPro" id="IPR058240">
    <property type="entry name" value="rSAM_sf"/>
</dbReference>
<keyword evidence="3" id="KW-0808">Transferase</keyword>
<dbReference type="InterPro" id="IPR006638">
    <property type="entry name" value="Elp3/MiaA/NifB-like_rSAM"/>
</dbReference>
<evidence type="ECO:0000313" key="14">
    <source>
        <dbReference type="Proteomes" id="UP000092731"/>
    </source>
</evidence>
<evidence type="ECO:0000256" key="5">
    <source>
        <dbReference type="ARBA" id="ARBA00022694"/>
    </source>
</evidence>
<dbReference type="GO" id="GO:0035598">
    <property type="term" value="F:tRNA (N(6)-L-threonylcarbamoyladenosine(37)-C(2))-methylthiotransferase activity"/>
    <property type="evidence" value="ECO:0007669"/>
    <property type="project" value="TreeGrafter"/>
</dbReference>
<evidence type="ECO:0000256" key="8">
    <source>
        <dbReference type="ARBA" id="ARBA00023014"/>
    </source>
</evidence>
<comment type="caution">
    <text evidence="12">The sequence shown here is derived from an EMBL/GenBank/DDBJ whole genome shotgun (WGS) entry which is preliminary data.</text>
</comment>
<reference evidence="12" key="1">
    <citation type="journal article" date="2016" name="Genome Announc.">
        <title>Draft Genome Sequences of Three Strains of Ehrlichia ruminantium, a Tick-Borne Pathogen of Ruminants, Isolated from Zimbabwe, The Gambia, and Ghana.</title>
        <authorList>
            <person name="Nakao R."/>
            <person name="Jongejan F."/>
            <person name="Sugimoto C."/>
        </authorList>
    </citation>
    <scope>NUCLEOTIDE SEQUENCE</scope>
    <source>
        <strain evidence="11">Kerr Seringe</strain>
        <strain evidence="12">Pokoase 417</strain>
    </source>
</reference>
<dbReference type="PROSITE" id="PS51449">
    <property type="entry name" value="MTTASE_N"/>
    <property type="match status" value="1"/>
</dbReference>
<dbReference type="RefSeq" id="WP_065432882.1">
    <property type="nucleotide sequence ID" value="NZ_BDDL01000096.1"/>
</dbReference>
<evidence type="ECO:0000256" key="2">
    <source>
        <dbReference type="ARBA" id="ARBA00022485"/>
    </source>
</evidence>
<proteinExistence type="predicted"/>
<keyword evidence="2" id="KW-0004">4Fe-4S</keyword>
<dbReference type="InterPro" id="IPR023404">
    <property type="entry name" value="rSAM_horseshoe"/>
</dbReference>
<dbReference type="EMBL" id="BDDL01000096">
    <property type="protein sequence ID" value="GAT77645.1"/>
    <property type="molecule type" value="Genomic_DNA"/>
</dbReference>
<dbReference type="GO" id="GO:0046872">
    <property type="term" value="F:metal ion binding"/>
    <property type="evidence" value="ECO:0007669"/>
    <property type="project" value="UniProtKB-KW"/>
</dbReference>
<dbReference type="InterPro" id="IPR013848">
    <property type="entry name" value="Methylthiotransferase_N"/>
</dbReference>
<evidence type="ECO:0000259" key="9">
    <source>
        <dbReference type="PROSITE" id="PS51449"/>
    </source>
</evidence>
<evidence type="ECO:0000256" key="6">
    <source>
        <dbReference type="ARBA" id="ARBA00022723"/>
    </source>
</evidence>
<dbReference type="PROSITE" id="PS51918">
    <property type="entry name" value="RADICAL_SAM"/>
    <property type="match status" value="1"/>
</dbReference>
<feature type="domain" description="MTTase N-terminal" evidence="9">
    <location>
        <begin position="1"/>
        <end position="104"/>
    </location>
</feature>
<dbReference type="AlphaFoldDB" id="A0A170TEU3"/>
<keyword evidence="4" id="KW-0949">S-adenosyl-L-methionine</keyword>
<evidence type="ECO:0000256" key="3">
    <source>
        <dbReference type="ARBA" id="ARBA00022679"/>
    </source>
</evidence>
<keyword evidence="5" id="KW-0819">tRNA processing</keyword>
<dbReference type="PANTHER" id="PTHR11918:SF45">
    <property type="entry name" value="THREONYLCARBAMOYLADENOSINE TRNA METHYLTHIOTRANSFERASE"/>
    <property type="match status" value="1"/>
</dbReference>
<dbReference type="GO" id="GO:0051539">
    <property type="term" value="F:4 iron, 4 sulfur cluster binding"/>
    <property type="evidence" value="ECO:0007669"/>
    <property type="project" value="UniProtKB-KW"/>
</dbReference>
<dbReference type="InterPro" id="IPR007197">
    <property type="entry name" value="rSAM"/>
</dbReference>
<gene>
    <name evidence="11" type="ORF">EHRUM2_08740</name>
    <name evidence="12" type="ORF">EHRUM3_10460</name>
</gene>
<dbReference type="STRING" id="779.GCA_002019755_00850"/>
<evidence type="ECO:0000313" key="11">
    <source>
        <dbReference type="EMBL" id="GAT77645.1"/>
    </source>
</evidence>
<dbReference type="PROSITE" id="PS01278">
    <property type="entry name" value="MTTASE_RADICAL"/>
    <property type="match status" value="1"/>
</dbReference>
<dbReference type="InterPro" id="IPR020612">
    <property type="entry name" value="Methylthiotransferase_CS"/>
</dbReference>